<organism evidence="7 8">
    <name type="scientific">Marivirga sericea</name>
    <dbReference type="NCBI Taxonomy" id="1028"/>
    <lineage>
        <taxon>Bacteria</taxon>
        <taxon>Pseudomonadati</taxon>
        <taxon>Bacteroidota</taxon>
        <taxon>Cytophagia</taxon>
        <taxon>Cytophagales</taxon>
        <taxon>Marivirgaceae</taxon>
        <taxon>Marivirga</taxon>
    </lineage>
</organism>
<protein>
    <submittedName>
        <fullName evidence="7">Uncharacterized membrane protein YfcC, ion transporter superfamily</fullName>
    </submittedName>
</protein>
<evidence type="ECO:0000256" key="6">
    <source>
        <dbReference type="SAM" id="Phobius"/>
    </source>
</evidence>
<evidence type="ECO:0000256" key="5">
    <source>
        <dbReference type="ARBA" id="ARBA00023136"/>
    </source>
</evidence>
<evidence type="ECO:0000256" key="4">
    <source>
        <dbReference type="ARBA" id="ARBA00022989"/>
    </source>
</evidence>
<feature type="transmembrane region" description="Helical" evidence="6">
    <location>
        <begin position="7"/>
        <end position="24"/>
    </location>
</feature>
<keyword evidence="2" id="KW-1003">Cell membrane</keyword>
<comment type="subcellular location">
    <subcellularLocation>
        <location evidence="1">Cell membrane</location>
        <topology evidence="1">Multi-pass membrane protein</topology>
    </subcellularLocation>
</comment>
<name>A0A1X7J3C5_9BACT</name>
<dbReference type="InterPro" id="IPR018385">
    <property type="entry name" value="C4_dicarb_anaerob_car-like"/>
</dbReference>
<gene>
    <name evidence="7" type="ORF">SAMN05661096_01247</name>
</gene>
<sequence>MKFPAAQTILLIIAGFVTLLTWLIPAGSYNSLSYTESTESFDIQAQDSSYTLPAKQESLSQLDIKIPLEKFTSGAIYKPISIPNTYQQLEPKPQGFFDFLTAPIKGIIEAADIIFLVLIIGGMIGIMNTTGAFNAGMAWLSKALKGKEFLLIIFTTLLISLGGTTFGLAEETLAFYPILIPIFLAAGYDSMVGLASIFLGSAIGVMCSTVNPFATIIASDAAGISWTSGLDGRILIFVVCMVVTIAYILIYARKVKRNPGKSLTDHSVTQSLNYLKQATSDSHVTLTGRLRIILLIFTTCFVVMIMGVSQWDWWFVEMTAVFFAGAIVIGFIGKMKETDFIQSFMQGAGDLLGVAFIIGLARGITILMNDGLISDSILFYASEFTTGMHKGLFINVLFFIYQGLTFFIPSSSGMAVLTMPILSPLADNVNIGREVIVNAYQLGNGLFNSVSPTGLVLASLGMVKIGYEKFLKFMWPLYVLLALIGMMFLTILSY</sequence>
<feature type="transmembrane region" description="Helical" evidence="6">
    <location>
        <begin position="175"/>
        <end position="198"/>
    </location>
</feature>
<keyword evidence="8" id="KW-1185">Reference proteome</keyword>
<dbReference type="PANTHER" id="PTHR43652:SF6">
    <property type="entry name" value="ARGININE REPRESSOR"/>
    <property type="match status" value="1"/>
</dbReference>
<dbReference type="InterPro" id="IPR051679">
    <property type="entry name" value="DASS-Related_Transporters"/>
</dbReference>
<evidence type="ECO:0000256" key="1">
    <source>
        <dbReference type="ARBA" id="ARBA00004651"/>
    </source>
</evidence>
<feature type="transmembrane region" description="Helical" evidence="6">
    <location>
        <begin position="314"/>
        <end position="332"/>
    </location>
</feature>
<evidence type="ECO:0000313" key="8">
    <source>
        <dbReference type="Proteomes" id="UP000193804"/>
    </source>
</evidence>
<dbReference type="GO" id="GO:0005886">
    <property type="term" value="C:plasma membrane"/>
    <property type="evidence" value="ECO:0007669"/>
    <property type="project" value="UniProtKB-SubCell"/>
</dbReference>
<dbReference type="STRING" id="1028.SAMN05661096_01247"/>
<feature type="transmembrane region" description="Helical" evidence="6">
    <location>
        <begin position="234"/>
        <end position="252"/>
    </location>
</feature>
<feature type="transmembrane region" description="Helical" evidence="6">
    <location>
        <begin position="113"/>
        <end position="137"/>
    </location>
</feature>
<evidence type="ECO:0000256" key="2">
    <source>
        <dbReference type="ARBA" id="ARBA00022475"/>
    </source>
</evidence>
<dbReference type="AlphaFoldDB" id="A0A1X7J3C5"/>
<dbReference type="EMBL" id="FXAW01000002">
    <property type="protein sequence ID" value="SMG21914.1"/>
    <property type="molecule type" value="Genomic_DNA"/>
</dbReference>
<feature type="transmembrane region" description="Helical" evidence="6">
    <location>
        <begin position="446"/>
        <end position="463"/>
    </location>
</feature>
<feature type="transmembrane region" description="Helical" evidence="6">
    <location>
        <begin position="344"/>
        <end position="365"/>
    </location>
</feature>
<feature type="transmembrane region" description="Helical" evidence="6">
    <location>
        <begin position="475"/>
        <end position="493"/>
    </location>
</feature>
<accession>A0A1X7J3C5</accession>
<keyword evidence="3 6" id="KW-0812">Transmembrane</keyword>
<proteinExistence type="predicted"/>
<feature type="transmembrane region" description="Helical" evidence="6">
    <location>
        <begin position="290"/>
        <end position="308"/>
    </location>
</feature>
<dbReference type="RefSeq" id="WP_085516213.1">
    <property type="nucleotide sequence ID" value="NZ_FXAW01000002.1"/>
</dbReference>
<dbReference type="Pfam" id="PF03606">
    <property type="entry name" value="DcuC"/>
    <property type="match status" value="1"/>
</dbReference>
<keyword evidence="5 6" id="KW-0472">Membrane</keyword>
<keyword evidence="4 6" id="KW-1133">Transmembrane helix</keyword>
<feature type="transmembrane region" description="Helical" evidence="6">
    <location>
        <begin position="149"/>
        <end position="169"/>
    </location>
</feature>
<dbReference type="OrthoDB" id="255482at2"/>
<dbReference type="PANTHER" id="PTHR43652">
    <property type="entry name" value="BASIC AMINO ACID ANTIPORTER YFCC-RELATED"/>
    <property type="match status" value="1"/>
</dbReference>
<evidence type="ECO:0000313" key="7">
    <source>
        <dbReference type="EMBL" id="SMG21914.1"/>
    </source>
</evidence>
<dbReference type="Proteomes" id="UP000193804">
    <property type="component" value="Unassembled WGS sequence"/>
</dbReference>
<reference evidence="8" key="1">
    <citation type="submission" date="2017-04" db="EMBL/GenBank/DDBJ databases">
        <authorList>
            <person name="Varghese N."/>
            <person name="Submissions S."/>
        </authorList>
    </citation>
    <scope>NUCLEOTIDE SEQUENCE [LARGE SCALE GENOMIC DNA]</scope>
    <source>
        <strain evidence="8">DSM 4125</strain>
    </source>
</reference>
<evidence type="ECO:0000256" key="3">
    <source>
        <dbReference type="ARBA" id="ARBA00022692"/>
    </source>
</evidence>